<accession>A0A7G9YSG6</accession>
<evidence type="ECO:0000256" key="5">
    <source>
        <dbReference type="ARBA" id="ARBA00022975"/>
    </source>
</evidence>
<reference evidence="7" key="1">
    <citation type="submission" date="2020-06" db="EMBL/GenBank/DDBJ databases">
        <title>Unique genomic features of the anaerobic methanotrophic archaea.</title>
        <authorList>
            <person name="Chadwick G.L."/>
            <person name="Skennerton C.T."/>
            <person name="Laso-Perez R."/>
            <person name="Leu A.O."/>
            <person name="Speth D.R."/>
            <person name="Yu H."/>
            <person name="Morgan-Lang C."/>
            <person name="Hatzenpichler R."/>
            <person name="Goudeau D."/>
            <person name="Malmstrom R."/>
            <person name="Brazelton W.J."/>
            <person name="Woyke T."/>
            <person name="Hallam S.J."/>
            <person name="Tyson G.W."/>
            <person name="Wegener G."/>
            <person name="Boetius A."/>
            <person name="Orphan V."/>
        </authorList>
    </citation>
    <scope>NUCLEOTIDE SEQUENCE</scope>
</reference>
<feature type="binding site" description="in other chain" evidence="6">
    <location>
        <begin position="143"/>
        <end position="151"/>
    </location>
    <ligand>
        <name>5-phospho-alpha-D-ribose 1-diphosphate</name>
        <dbReference type="ChEBI" id="CHEBI:58017"/>
        <note>ligand shared between dimeric partners</note>
    </ligand>
</feature>
<dbReference type="PANTHER" id="PTHR19278:SF9">
    <property type="entry name" value="URIDINE 5'-MONOPHOSPHATE SYNTHASE"/>
    <property type="match status" value="1"/>
</dbReference>
<dbReference type="UniPathway" id="UPA00070">
    <property type="reaction ID" value="UER00119"/>
</dbReference>
<dbReference type="AlphaFoldDB" id="A0A7G9YSG6"/>
<sequence length="249" mass="28406">MTWKDEKEELGKEITCLLYEKGLIKTWYRDNPHGWTLVSGLWSPFYIQLRPLASYPELLEKVGYALGRIIKEECKDVNKVVGVAMTGIPIASAIAILDGIPSLWTRKIEVRSSDEFENYILSYGEHTLVEGEFETGDRIAVIDDLATKFDSKLVAIEQIRHEAKKRGLTVECKDVVVLLDREQGAAEVAAQHGISFYSLIPFKSKGLEWLKSKVSKIEYEVISGYLQDEKKYQDAEVQKELYEVVLKRV</sequence>
<dbReference type="PANTHER" id="PTHR19278">
    <property type="entry name" value="OROTATE PHOSPHORIBOSYLTRANSFERASE"/>
    <property type="match status" value="1"/>
</dbReference>
<comment type="caution">
    <text evidence="6">Lacks conserved residue(s) required for the propagation of feature annotation.</text>
</comment>
<evidence type="ECO:0000256" key="2">
    <source>
        <dbReference type="ARBA" id="ARBA00011971"/>
    </source>
</evidence>
<comment type="pathway">
    <text evidence="1 6">Pyrimidine metabolism; UMP biosynthesis via de novo pathway; UMP from orotate: step 1/2.</text>
</comment>
<dbReference type="GO" id="GO:0004588">
    <property type="term" value="F:orotate phosphoribosyltransferase activity"/>
    <property type="evidence" value="ECO:0007669"/>
    <property type="project" value="UniProtKB-UniRule"/>
</dbReference>
<comment type="similarity">
    <text evidence="6">Belongs to the purine/pyrimidine phosphoribosyltransferase family. PyrE subfamily.</text>
</comment>
<keyword evidence="4 6" id="KW-0808">Transferase</keyword>
<feature type="binding site" evidence="6">
    <location>
        <position position="181"/>
    </location>
    <ligand>
        <name>orotate</name>
        <dbReference type="ChEBI" id="CHEBI:30839"/>
    </ligand>
</feature>
<dbReference type="EC" id="2.4.2.10" evidence="2 6"/>
<keyword evidence="6" id="KW-0460">Magnesium</keyword>
<evidence type="ECO:0000256" key="4">
    <source>
        <dbReference type="ARBA" id="ARBA00022679"/>
    </source>
</evidence>
<dbReference type="HAMAP" id="MF_01208">
    <property type="entry name" value="PyrE"/>
    <property type="match status" value="1"/>
</dbReference>
<comment type="cofactor">
    <cofactor evidence="6">
        <name>Mg(2+)</name>
        <dbReference type="ChEBI" id="CHEBI:18420"/>
    </cofactor>
</comment>
<dbReference type="InterPro" id="IPR029057">
    <property type="entry name" value="PRTase-like"/>
</dbReference>
<dbReference type="GO" id="GO:0019856">
    <property type="term" value="P:pyrimidine nucleobase biosynthetic process"/>
    <property type="evidence" value="ECO:0007669"/>
    <property type="project" value="TreeGrafter"/>
</dbReference>
<feature type="binding site" evidence="6">
    <location>
        <position position="111"/>
    </location>
    <ligand>
        <name>5-phospho-alpha-D-ribose 1-diphosphate</name>
        <dbReference type="ChEBI" id="CHEBI:58017"/>
        <note>ligand shared between dimeric partners</note>
    </ligand>
</feature>
<evidence type="ECO:0000256" key="1">
    <source>
        <dbReference type="ARBA" id="ARBA00004889"/>
    </source>
</evidence>
<dbReference type="SUPFAM" id="SSF53271">
    <property type="entry name" value="PRTase-like"/>
    <property type="match status" value="1"/>
</dbReference>
<evidence type="ECO:0000256" key="3">
    <source>
        <dbReference type="ARBA" id="ARBA00022676"/>
    </source>
</evidence>
<name>A0A7G9YSG6_9EURY</name>
<dbReference type="EMBL" id="MT631456">
    <property type="protein sequence ID" value="QNO50950.1"/>
    <property type="molecule type" value="Genomic_DNA"/>
</dbReference>
<keyword evidence="5 6" id="KW-0665">Pyrimidine biosynthesis</keyword>
<dbReference type="GO" id="GO:0000287">
    <property type="term" value="F:magnesium ion binding"/>
    <property type="evidence" value="ECO:0007669"/>
    <property type="project" value="UniProtKB-UniRule"/>
</dbReference>
<evidence type="ECO:0000313" key="7">
    <source>
        <dbReference type="EMBL" id="QNO50950.1"/>
    </source>
</evidence>
<dbReference type="Gene3D" id="3.40.50.2020">
    <property type="match status" value="1"/>
</dbReference>
<dbReference type="GO" id="GO:0044205">
    <property type="term" value="P:'de novo' UMP biosynthetic process"/>
    <property type="evidence" value="ECO:0007669"/>
    <property type="project" value="UniProtKB-UniRule"/>
</dbReference>
<organism evidence="7">
    <name type="scientific">Candidatus Methanophagaceae archaeon ANME-1 ERB6</name>
    <dbReference type="NCBI Taxonomy" id="2759912"/>
    <lineage>
        <taxon>Archaea</taxon>
        <taxon>Methanobacteriati</taxon>
        <taxon>Methanobacteriota</taxon>
        <taxon>Stenosarchaea group</taxon>
        <taxon>Methanomicrobia</taxon>
        <taxon>Candidatus Methanophagales</taxon>
        <taxon>Candidatus Methanophagaceae</taxon>
    </lineage>
</organism>
<dbReference type="InterPro" id="IPR023031">
    <property type="entry name" value="OPRT"/>
</dbReference>
<comment type="catalytic activity">
    <reaction evidence="6">
        <text>orotidine 5'-phosphate + diphosphate = orotate + 5-phospho-alpha-D-ribose 1-diphosphate</text>
        <dbReference type="Rhea" id="RHEA:10380"/>
        <dbReference type="ChEBI" id="CHEBI:30839"/>
        <dbReference type="ChEBI" id="CHEBI:33019"/>
        <dbReference type="ChEBI" id="CHEBI:57538"/>
        <dbReference type="ChEBI" id="CHEBI:58017"/>
        <dbReference type="EC" id="2.4.2.10"/>
    </reaction>
</comment>
<comment type="function">
    <text evidence="6">Catalyzes the transfer of a ribosyl phosphate group from 5-phosphoribose 1-diphosphate to orotate, leading to the formation of orotidine monophosphate (OMP).</text>
</comment>
<feature type="binding site" evidence="6">
    <location>
        <position position="147"/>
    </location>
    <ligand>
        <name>orotate</name>
        <dbReference type="ChEBI" id="CHEBI:30839"/>
    </ligand>
</feature>
<keyword evidence="3 6" id="KW-0328">Glycosyltransferase</keyword>
<proteinExistence type="inferred from homology"/>
<comment type="subunit">
    <text evidence="6">Homodimer.</text>
</comment>
<protein>
    <recommendedName>
        <fullName evidence="2 6">Orotate phosphoribosyltransferase</fullName>
        <shortName evidence="6">OPRT</shortName>
        <shortName evidence="6">OPRTase</shortName>
        <ecNumber evidence="2 6">2.4.2.10</ecNumber>
    </recommendedName>
</protein>
<dbReference type="CDD" id="cd06223">
    <property type="entry name" value="PRTases_typeI"/>
    <property type="match status" value="1"/>
</dbReference>
<dbReference type="InterPro" id="IPR000836">
    <property type="entry name" value="PRTase_dom"/>
</dbReference>
<evidence type="ECO:0000256" key="6">
    <source>
        <dbReference type="HAMAP-Rule" id="MF_01208"/>
    </source>
</evidence>
<gene>
    <name evidence="6 7" type="primary">pyrE</name>
    <name evidence="7" type="ORF">BBGANOMO_00024</name>
</gene>